<keyword evidence="3" id="KW-1185">Reference proteome</keyword>
<dbReference type="Proteomes" id="UP000528457">
    <property type="component" value="Unassembled WGS sequence"/>
</dbReference>
<name>A0A7X0MX52_9GAMM</name>
<feature type="transmembrane region" description="Helical" evidence="1">
    <location>
        <begin position="55"/>
        <end position="73"/>
    </location>
</feature>
<protein>
    <submittedName>
        <fullName evidence="2">Uncharacterized protein</fullName>
    </submittedName>
</protein>
<evidence type="ECO:0000313" key="2">
    <source>
        <dbReference type="EMBL" id="MBB6520517.1"/>
    </source>
</evidence>
<sequence>MKNQWAAYAAGAVLLFGAAFWASILPLDYKGVVLLMGVPSLFAGYYFARFPMPYIWGALLGIAFYMGLEYMIYGPIYKVSGPVYGAAYILAIACCLTGVWISNWRLSRSNQRIA</sequence>
<reference evidence="2 3" key="1">
    <citation type="submission" date="2020-08" db="EMBL/GenBank/DDBJ databases">
        <title>Genomic Encyclopedia of Type Strains, Phase IV (KMG-IV): sequencing the most valuable type-strain genomes for metagenomic binning, comparative biology and taxonomic classification.</title>
        <authorList>
            <person name="Goeker M."/>
        </authorList>
    </citation>
    <scope>NUCLEOTIDE SEQUENCE [LARGE SCALE GENOMIC DNA]</scope>
    <source>
        <strain evidence="2 3">DSM 22368</strain>
    </source>
</reference>
<feature type="transmembrane region" description="Helical" evidence="1">
    <location>
        <begin position="85"/>
        <end position="104"/>
    </location>
</feature>
<dbReference type="AlphaFoldDB" id="A0A7X0MX52"/>
<gene>
    <name evidence="2" type="ORF">HNR48_000795</name>
</gene>
<keyword evidence="1" id="KW-1133">Transmembrane helix</keyword>
<organism evidence="2 3">
    <name type="scientific">Pseudoteredinibacter isoporae</name>
    <dbReference type="NCBI Taxonomy" id="570281"/>
    <lineage>
        <taxon>Bacteria</taxon>
        <taxon>Pseudomonadati</taxon>
        <taxon>Pseudomonadota</taxon>
        <taxon>Gammaproteobacteria</taxon>
        <taxon>Cellvibrionales</taxon>
        <taxon>Cellvibrionaceae</taxon>
        <taxon>Pseudoteredinibacter</taxon>
    </lineage>
</organism>
<dbReference type="RefSeq" id="WP_166850984.1">
    <property type="nucleotide sequence ID" value="NZ_JAAONY010000001.1"/>
</dbReference>
<proteinExistence type="predicted"/>
<dbReference type="EMBL" id="JACHHT010000001">
    <property type="protein sequence ID" value="MBB6520517.1"/>
    <property type="molecule type" value="Genomic_DNA"/>
</dbReference>
<keyword evidence="1" id="KW-0812">Transmembrane</keyword>
<evidence type="ECO:0000256" key="1">
    <source>
        <dbReference type="SAM" id="Phobius"/>
    </source>
</evidence>
<feature type="transmembrane region" description="Helical" evidence="1">
    <location>
        <begin position="32"/>
        <end position="48"/>
    </location>
</feature>
<accession>A0A7X0MX52</accession>
<evidence type="ECO:0000313" key="3">
    <source>
        <dbReference type="Proteomes" id="UP000528457"/>
    </source>
</evidence>
<comment type="caution">
    <text evidence="2">The sequence shown here is derived from an EMBL/GenBank/DDBJ whole genome shotgun (WGS) entry which is preliminary data.</text>
</comment>
<dbReference type="InParanoid" id="A0A7X0MX52"/>
<keyword evidence="1" id="KW-0472">Membrane</keyword>